<feature type="binding site" evidence="5">
    <location>
        <position position="44"/>
    </location>
    <ligand>
        <name>a divalent metal cation</name>
        <dbReference type="ChEBI" id="CHEBI:60240"/>
    </ligand>
</feature>
<keyword evidence="3 5" id="KW-0479">Metal-binding</keyword>
<dbReference type="GO" id="GO:0005737">
    <property type="term" value="C:cytoplasm"/>
    <property type="evidence" value="ECO:0007669"/>
    <property type="project" value="UniProtKB-SubCell"/>
</dbReference>
<dbReference type="HAMAP" id="MF_00060">
    <property type="entry name" value="SurE"/>
    <property type="match status" value="1"/>
</dbReference>
<dbReference type="PANTHER" id="PTHR30457">
    <property type="entry name" value="5'-NUCLEOTIDASE SURE"/>
    <property type="match status" value="1"/>
</dbReference>
<organism evidence="7 8">
    <name type="scientific">Candidatus Caccoplasma merdipullorum</name>
    <dbReference type="NCBI Taxonomy" id="2840718"/>
    <lineage>
        <taxon>Bacteria</taxon>
        <taxon>Pseudomonadati</taxon>
        <taxon>Bacteroidota</taxon>
        <taxon>Bacteroidia</taxon>
        <taxon>Bacteroidales</taxon>
        <taxon>Bacteroidaceae</taxon>
        <taxon>Bacteroidaceae incertae sedis</taxon>
        <taxon>Candidatus Caccoplasma</taxon>
    </lineage>
</organism>
<evidence type="ECO:0000256" key="4">
    <source>
        <dbReference type="ARBA" id="ARBA00022801"/>
    </source>
</evidence>
<feature type="domain" description="Survival protein SurE-like phosphatase/nucleotidase" evidence="6">
    <location>
        <begin position="8"/>
        <end position="191"/>
    </location>
</feature>
<evidence type="ECO:0000313" key="7">
    <source>
        <dbReference type="EMBL" id="MBO8437442.1"/>
    </source>
</evidence>
<feature type="binding site" evidence="5">
    <location>
        <position position="13"/>
    </location>
    <ligand>
        <name>a divalent metal cation</name>
        <dbReference type="ChEBI" id="CHEBI:60240"/>
    </ligand>
</feature>
<comment type="similarity">
    <text evidence="2 5">Belongs to the SurE nucleotidase family.</text>
</comment>
<reference evidence="7" key="1">
    <citation type="submission" date="2020-10" db="EMBL/GenBank/DDBJ databases">
        <authorList>
            <person name="Gilroy R."/>
        </authorList>
    </citation>
    <scope>NUCLEOTIDE SEQUENCE</scope>
    <source>
        <strain evidence="7">G3-4614</strain>
    </source>
</reference>
<dbReference type="PANTHER" id="PTHR30457:SF0">
    <property type="entry name" value="PHOSPHATASE, PUTATIVE (AFU_ORTHOLOGUE AFUA_4G01070)-RELATED"/>
    <property type="match status" value="1"/>
</dbReference>
<keyword evidence="4 5" id="KW-0378">Hydrolase</keyword>
<comment type="catalytic activity">
    <reaction evidence="1 5">
        <text>a ribonucleoside 5'-phosphate + H2O = a ribonucleoside + phosphate</text>
        <dbReference type="Rhea" id="RHEA:12484"/>
        <dbReference type="ChEBI" id="CHEBI:15377"/>
        <dbReference type="ChEBI" id="CHEBI:18254"/>
        <dbReference type="ChEBI" id="CHEBI:43474"/>
        <dbReference type="ChEBI" id="CHEBI:58043"/>
        <dbReference type="EC" id="3.1.3.5"/>
    </reaction>
</comment>
<feature type="binding site" evidence="5">
    <location>
        <position position="14"/>
    </location>
    <ligand>
        <name>a divalent metal cation</name>
        <dbReference type="ChEBI" id="CHEBI:60240"/>
    </ligand>
</feature>
<reference evidence="7" key="2">
    <citation type="journal article" date="2021" name="PeerJ">
        <title>Extensive microbial diversity within the chicken gut microbiome revealed by metagenomics and culture.</title>
        <authorList>
            <person name="Gilroy R."/>
            <person name="Ravi A."/>
            <person name="Getino M."/>
            <person name="Pursley I."/>
            <person name="Horton D.L."/>
            <person name="Alikhan N.F."/>
            <person name="Baker D."/>
            <person name="Gharbi K."/>
            <person name="Hall N."/>
            <person name="Watson M."/>
            <person name="Adriaenssens E.M."/>
            <person name="Foster-Nyarko E."/>
            <person name="Jarju S."/>
            <person name="Secka A."/>
            <person name="Antonio M."/>
            <person name="Oren A."/>
            <person name="Chaudhuri R.R."/>
            <person name="La Ragione R."/>
            <person name="Hildebrand F."/>
            <person name="Pallen M.J."/>
        </authorList>
    </citation>
    <scope>NUCLEOTIDE SEQUENCE</scope>
    <source>
        <strain evidence="7">G3-4614</strain>
    </source>
</reference>
<dbReference type="Pfam" id="PF01975">
    <property type="entry name" value="SurE"/>
    <property type="match status" value="1"/>
</dbReference>
<accession>A0A9D9E2B5</accession>
<evidence type="ECO:0000313" key="8">
    <source>
        <dbReference type="Proteomes" id="UP000823636"/>
    </source>
</evidence>
<dbReference type="InterPro" id="IPR036523">
    <property type="entry name" value="SurE-like_sf"/>
</dbReference>
<feature type="binding site" evidence="5">
    <location>
        <position position="100"/>
    </location>
    <ligand>
        <name>a divalent metal cation</name>
        <dbReference type="ChEBI" id="CHEBI:60240"/>
    </ligand>
</feature>
<keyword evidence="5" id="KW-0547">Nucleotide-binding</keyword>
<comment type="cofactor">
    <cofactor evidence="5">
        <name>a divalent metal cation</name>
        <dbReference type="ChEBI" id="CHEBI:60240"/>
    </cofactor>
    <text evidence="5">Binds 1 divalent metal cation per subunit.</text>
</comment>
<comment type="subcellular location">
    <subcellularLocation>
        <location evidence="5">Cytoplasm</location>
    </subcellularLocation>
</comment>
<sequence>MKDKQPLILVTNDDGIDAGGIHALVEMISDMGRIVVVAPDGPRSGQSCALTVSRPLRLTPVADDGHVAYYKTDGTPVDCVKLAINEILGGHPDLILSGINHGSNTAISTIYSGTMGAAYEGSVIGVPSAGFSLCTHDVSPDFGCCREMVRRTTNALLEKPLPYSVCLNINIPYECDIKGVRICRQALGYWTEEYEKRIDPRGQSYYWVTGRFVNTEPDADDTDSWAVANGYVAVVPTSCDRTAVDAFPAVKRLFSL</sequence>
<evidence type="ECO:0000256" key="2">
    <source>
        <dbReference type="ARBA" id="ARBA00011062"/>
    </source>
</evidence>
<dbReference type="GO" id="GO:0046872">
    <property type="term" value="F:metal ion binding"/>
    <property type="evidence" value="ECO:0007669"/>
    <property type="project" value="UniProtKB-UniRule"/>
</dbReference>
<protein>
    <recommendedName>
        <fullName evidence="5">5'-nucleotidase SurE</fullName>
        <ecNumber evidence="5">3.1.3.5</ecNumber>
    </recommendedName>
    <alternativeName>
        <fullName evidence="5">Nucleoside 5'-monophosphate phosphohydrolase</fullName>
    </alternativeName>
</protein>
<evidence type="ECO:0000256" key="3">
    <source>
        <dbReference type="ARBA" id="ARBA00022723"/>
    </source>
</evidence>
<dbReference type="EMBL" id="JADIMW010000008">
    <property type="protein sequence ID" value="MBO8437442.1"/>
    <property type="molecule type" value="Genomic_DNA"/>
</dbReference>
<keyword evidence="5" id="KW-0963">Cytoplasm</keyword>
<comment type="caution">
    <text evidence="7">The sequence shown here is derived from an EMBL/GenBank/DDBJ whole genome shotgun (WGS) entry which is preliminary data.</text>
</comment>
<evidence type="ECO:0000256" key="1">
    <source>
        <dbReference type="ARBA" id="ARBA00000815"/>
    </source>
</evidence>
<dbReference type="NCBIfam" id="TIGR00087">
    <property type="entry name" value="surE"/>
    <property type="match status" value="1"/>
</dbReference>
<dbReference type="SUPFAM" id="SSF64167">
    <property type="entry name" value="SurE-like"/>
    <property type="match status" value="1"/>
</dbReference>
<proteinExistence type="inferred from homology"/>
<dbReference type="InterPro" id="IPR002828">
    <property type="entry name" value="SurE-like_Pase/nucleotidase"/>
</dbReference>
<dbReference type="Gene3D" id="3.40.1210.10">
    <property type="entry name" value="Survival protein SurE-like phosphatase/nucleotidase"/>
    <property type="match status" value="1"/>
</dbReference>
<dbReference type="GO" id="GO:0008253">
    <property type="term" value="F:5'-nucleotidase activity"/>
    <property type="evidence" value="ECO:0007669"/>
    <property type="project" value="UniProtKB-UniRule"/>
</dbReference>
<name>A0A9D9E2B5_9BACT</name>
<dbReference type="NCBIfam" id="NF001492">
    <property type="entry name" value="PRK00346.2-2"/>
    <property type="match status" value="1"/>
</dbReference>
<evidence type="ECO:0000256" key="5">
    <source>
        <dbReference type="HAMAP-Rule" id="MF_00060"/>
    </source>
</evidence>
<evidence type="ECO:0000259" key="6">
    <source>
        <dbReference type="Pfam" id="PF01975"/>
    </source>
</evidence>
<dbReference type="Proteomes" id="UP000823636">
    <property type="component" value="Unassembled WGS sequence"/>
</dbReference>
<dbReference type="GO" id="GO:0000166">
    <property type="term" value="F:nucleotide binding"/>
    <property type="evidence" value="ECO:0007669"/>
    <property type="project" value="UniProtKB-KW"/>
</dbReference>
<dbReference type="EC" id="3.1.3.5" evidence="5"/>
<dbReference type="InterPro" id="IPR030048">
    <property type="entry name" value="SurE"/>
</dbReference>
<dbReference type="AlphaFoldDB" id="A0A9D9E2B5"/>
<comment type="function">
    <text evidence="5">Nucleotidase that shows phosphatase activity on nucleoside 5'-monophosphates.</text>
</comment>
<gene>
    <name evidence="5 7" type="primary">surE</name>
    <name evidence="7" type="ORF">IAC54_00895</name>
</gene>